<accession>A0ABN9LEB0</accession>
<name>A0ABN9LEB0_9NEOB</name>
<evidence type="ECO:0000256" key="9">
    <source>
        <dbReference type="SAM" id="Phobius"/>
    </source>
</evidence>
<dbReference type="InterPro" id="IPR037171">
    <property type="entry name" value="NagB/RpiA_transferase-like"/>
</dbReference>
<dbReference type="Gene3D" id="3.40.50.1360">
    <property type="match status" value="1"/>
</dbReference>
<dbReference type="EMBL" id="CAUEEQ010016237">
    <property type="protein sequence ID" value="CAJ0940115.1"/>
    <property type="molecule type" value="Genomic_DNA"/>
</dbReference>
<evidence type="ECO:0000256" key="3">
    <source>
        <dbReference type="ARBA" id="ARBA00011643"/>
    </source>
</evidence>
<evidence type="ECO:0000256" key="2">
    <source>
        <dbReference type="ARBA" id="ARBA00005526"/>
    </source>
</evidence>
<evidence type="ECO:0000259" key="10">
    <source>
        <dbReference type="Pfam" id="PF01182"/>
    </source>
</evidence>
<evidence type="ECO:0000256" key="7">
    <source>
        <dbReference type="ARBA" id="ARBA00023277"/>
    </source>
</evidence>
<keyword evidence="5 8" id="KW-0378">Hydrolase</keyword>
<evidence type="ECO:0000313" key="12">
    <source>
        <dbReference type="Proteomes" id="UP001176940"/>
    </source>
</evidence>
<evidence type="ECO:0000256" key="5">
    <source>
        <dbReference type="ARBA" id="ARBA00022801"/>
    </source>
</evidence>
<comment type="subcellular location">
    <subcellularLocation>
        <location evidence="1 8">Cytoplasm</location>
    </subcellularLocation>
</comment>
<keyword evidence="7 8" id="KW-0119">Carbohydrate metabolism</keyword>
<keyword evidence="4 8" id="KW-0963">Cytoplasm</keyword>
<evidence type="ECO:0000256" key="6">
    <source>
        <dbReference type="ARBA" id="ARBA00023054"/>
    </source>
</evidence>
<dbReference type="SUPFAM" id="SSF100950">
    <property type="entry name" value="NagB/RpiA/CoA transferase-like"/>
    <property type="match status" value="1"/>
</dbReference>
<dbReference type="EC" id="3.5.99.6" evidence="8"/>
<organism evidence="11 12">
    <name type="scientific">Ranitomeya imitator</name>
    <name type="common">mimic poison frog</name>
    <dbReference type="NCBI Taxonomy" id="111125"/>
    <lineage>
        <taxon>Eukaryota</taxon>
        <taxon>Metazoa</taxon>
        <taxon>Chordata</taxon>
        <taxon>Craniata</taxon>
        <taxon>Vertebrata</taxon>
        <taxon>Euteleostomi</taxon>
        <taxon>Amphibia</taxon>
        <taxon>Batrachia</taxon>
        <taxon>Anura</taxon>
        <taxon>Neobatrachia</taxon>
        <taxon>Hyloidea</taxon>
        <taxon>Dendrobatidae</taxon>
        <taxon>Dendrobatinae</taxon>
        <taxon>Ranitomeya</taxon>
    </lineage>
</organism>
<comment type="caution">
    <text evidence="11">The sequence shown here is derived from an EMBL/GenBank/DDBJ whole genome shotgun (WGS) entry which is preliminary data.</text>
</comment>
<keyword evidence="12" id="KW-1185">Reference proteome</keyword>
<feature type="transmembrane region" description="Helical" evidence="9">
    <location>
        <begin position="140"/>
        <end position="159"/>
    </location>
</feature>
<dbReference type="PANTHER" id="PTHR11280:SF9">
    <property type="entry name" value="GLUCOSAMINE-6-PHOSPHATE ISOMERASE 2"/>
    <property type="match status" value="1"/>
</dbReference>
<evidence type="ECO:0000256" key="8">
    <source>
        <dbReference type="RuleBase" id="RU361197"/>
    </source>
</evidence>
<evidence type="ECO:0000313" key="11">
    <source>
        <dbReference type="EMBL" id="CAJ0940115.1"/>
    </source>
</evidence>
<reference evidence="11" key="1">
    <citation type="submission" date="2023-07" db="EMBL/GenBank/DDBJ databases">
        <authorList>
            <person name="Stuckert A."/>
        </authorList>
    </citation>
    <scope>NUCLEOTIDE SEQUENCE</scope>
</reference>
<keyword evidence="9" id="KW-1133">Transmembrane helix</keyword>
<comment type="catalytic activity">
    <reaction evidence="8">
        <text>alpha-D-glucosamine 6-phosphate + H2O = beta-D-fructose 6-phosphate + NH4(+)</text>
        <dbReference type="Rhea" id="RHEA:12172"/>
        <dbReference type="ChEBI" id="CHEBI:15377"/>
        <dbReference type="ChEBI" id="CHEBI:28938"/>
        <dbReference type="ChEBI" id="CHEBI:57634"/>
        <dbReference type="ChEBI" id="CHEBI:75989"/>
        <dbReference type="EC" id="3.5.99.6"/>
    </reaction>
</comment>
<keyword evidence="6" id="KW-0175">Coiled coil</keyword>
<evidence type="ECO:0000256" key="1">
    <source>
        <dbReference type="ARBA" id="ARBA00004496"/>
    </source>
</evidence>
<keyword evidence="9" id="KW-0472">Membrane</keyword>
<dbReference type="InterPro" id="IPR018321">
    <property type="entry name" value="Glucosamine6P_isomerase_CS"/>
</dbReference>
<evidence type="ECO:0000256" key="4">
    <source>
        <dbReference type="ARBA" id="ARBA00022490"/>
    </source>
</evidence>
<comment type="subunit">
    <text evidence="3 8">Homohexamer.</text>
</comment>
<comment type="similarity">
    <text evidence="2 8">Belongs to the glucosamine/galactosamine-6-phosphate isomerase family.</text>
</comment>
<feature type="domain" description="Glucosamine/galactosamine-6-phosphate isomerase" evidence="10">
    <location>
        <begin position="161"/>
        <end position="351"/>
    </location>
</feature>
<dbReference type="InterPro" id="IPR004547">
    <property type="entry name" value="Glucosamine6P_isomerase"/>
</dbReference>
<keyword evidence="9" id="KW-0812">Transmembrane</keyword>
<gene>
    <name evidence="11" type="ORF">RIMI_LOCUS8251839</name>
</gene>
<dbReference type="PROSITE" id="PS01161">
    <property type="entry name" value="GLC_GALNAC_ISOMERASE"/>
    <property type="match status" value="1"/>
</dbReference>
<dbReference type="PANTHER" id="PTHR11280">
    <property type="entry name" value="GLUCOSAMINE-6-PHOSPHATE ISOMERASE"/>
    <property type="match status" value="1"/>
</dbReference>
<dbReference type="Pfam" id="PF01182">
    <property type="entry name" value="Glucosamine_iso"/>
    <property type="match status" value="1"/>
</dbReference>
<dbReference type="CDD" id="cd01399">
    <property type="entry name" value="GlcN6P_deaminase"/>
    <property type="match status" value="1"/>
</dbReference>
<protein>
    <recommendedName>
        <fullName evidence="8">Glucosamine-6-phosphate isomerase</fullName>
        <ecNumber evidence="8">3.5.99.6</ecNumber>
    </recommendedName>
    <alternativeName>
        <fullName evidence="8">Glucosamine-6-phosphate isomerase</fullName>
    </alternativeName>
</protein>
<dbReference type="InterPro" id="IPR006148">
    <property type="entry name" value="Glc/Gal-6P_isomerase"/>
</dbReference>
<dbReference type="Proteomes" id="UP001176940">
    <property type="component" value="Unassembled WGS sequence"/>
</dbReference>
<proteinExistence type="inferred from homology"/>
<sequence length="394" mass="43811">MRLVILDDYALASEWAAKYISNRITQFNPGPDNYFTLGLPTAGSGTADAAPPHFCPGILKKGPCSDALPTAAALSHLCRNPPGTVYFWRSASLPCVSTAAGKHSGDVTALLSGRCAYTGQRSRAPRDRQRKVNKILCKHYSYLLYPHPLSFIVFFFLLLPGSTPLGCYKKLIEYHKRGDLSFKYVKTFNMDEYVGLPRDHPESYHSYMWNNFFKHTDIDPNNAYILDGNAADLQAECEEFERKIKEAGGIELFVGGIGPDGHIAFNEPGSSLVSRTRLKTLATDTILANAKYFDGNLSKVPTMALTVGVGTVMDAREVLILITGAHKAFALYKAIEEGVNHMWTVSAFQQHPRTIFVCDEDATLELRVKTVKYFKGLMHVHNKLVEPLHSMKKN</sequence>
<dbReference type="NCBIfam" id="TIGR00502">
    <property type="entry name" value="nagB"/>
    <property type="match status" value="1"/>
</dbReference>